<proteinExistence type="predicted"/>
<dbReference type="SUPFAM" id="SSF51735">
    <property type="entry name" value="NAD(P)-binding Rossmann-fold domains"/>
    <property type="match status" value="1"/>
</dbReference>
<protein>
    <submittedName>
        <fullName evidence="1">3-oxoacyl-[acyl-carrier-protein] reductase FabG-like</fullName>
    </submittedName>
</protein>
<dbReference type="AlphaFoldDB" id="A0A1V9X758"/>
<dbReference type="InterPro" id="IPR036291">
    <property type="entry name" value="NAD(P)-bd_dom_sf"/>
</dbReference>
<reference evidence="1 2" key="1">
    <citation type="journal article" date="2017" name="Gigascience">
        <title>Draft genome of the honey bee ectoparasitic mite, Tropilaelaps mercedesae, is shaped by the parasitic life history.</title>
        <authorList>
            <person name="Dong X."/>
            <person name="Armstrong S.D."/>
            <person name="Xia D."/>
            <person name="Makepeace B.L."/>
            <person name="Darby A.C."/>
            <person name="Kadowaki T."/>
        </authorList>
    </citation>
    <scope>NUCLEOTIDE SEQUENCE [LARGE SCALE GENOMIC DNA]</scope>
    <source>
        <strain evidence="1">Wuxi-XJTLU</strain>
    </source>
</reference>
<dbReference type="Proteomes" id="UP000192247">
    <property type="component" value="Unassembled WGS sequence"/>
</dbReference>
<evidence type="ECO:0000313" key="1">
    <source>
        <dbReference type="EMBL" id="OQR69112.1"/>
    </source>
</evidence>
<dbReference type="PANTHER" id="PTHR43975">
    <property type="entry name" value="ZGC:101858"/>
    <property type="match status" value="1"/>
</dbReference>
<keyword evidence="2" id="KW-1185">Reference proteome</keyword>
<name>A0A1V9X758_9ACAR</name>
<evidence type="ECO:0000313" key="2">
    <source>
        <dbReference type="Proteomes" id="UP000192247"/>
    </source>
</evidence>
<dbReference type="PRINTS" id="PR00081">
    <property type="entry name" value="GDHRDH"/>
</dbReference>
<dbReference type="PANTHER" id="PTHR43975:SF2">
    <property type="entry name" value="EG:BACR7A4.14 PROTEIN-RELATED"/>
    <property type="match status" value="1"/>
</dbReference>
<comment type="caution">
    <text evidence="1">The sequence shown here is derived from an EMBL/GenBank/DDBJ whole genome shotgun (WGS) entry which is preliminary data.</text>
</comment>
<organism evidence="1 2">
    <name type="scientific">Tropilaelaps mercedesae</name>
    <dbReference type="NCBI Taxonomy" id="418985"/>
    <lineage>
        <taxon>Eukaryota</taxon>
        <taxon>Metazoa</taxon>
        <taxon>Ecdysozoa</taxon>
        <taxon>Arthropoda</taxon>
        <taxon>Chelicerata</taxon>
        <taxon>Arachnida</taxon>
        <taxon>Acari</taxon>
        <taxon>Parasitiformes</taxon>
        <taxon>Mesostigmata</taxon>
        <taxon>Gamasina</taxon>
        <taxon>Dermanyssoidea</taxon>
        <taxon>Laelapidae</taxon>
        <taxon>Tropilaelaps</taxon>
    </lineage>
</organism>
<dbReference type="EMBL" id="MNPL01022095">
    <property type="protein sequence ID" value="OQR69112.1"/>
    <property type="molecule type" value="Genomic_DNA"/>
</dbReference>
<dbReference type="Gene3D" id="3.40.50.720">
    <property type="entry name" value="NAD(P)-binding Rossmann-like Domain"/>
    <property type="match status" value="1"/>
</dbReference>
<dbReference type="InParanoid" id="A0A1V9X758"/>
<dbReference type="STRING" id="418985.A0A1V9X758"/>
<dbReference type="OrthoDB" id="6509454at2759"/>
<gene>
    <name evidence="1" type="ORF">BIW11_12469</name>
</gene>
<sequence length="227" mass="24335">MPPKTVANAMHGKVFIITGSSSGIGRATAILLASWGSRLTVHGRHVERVEETAKECKKVSPSGQDACTVIGNIEDPEIRKQLIQMTLNTFGRIDGLVSSAGHCAVGGWEHEDVKAMKLMLDVHVVAPYDLCRQMMPELIKNKGSIVMVSSIASLRGVPKLVANTTAKHAMDGMMKALAVETAKQGVRINSVNPGIVKSNTHRCGALDEYQKVCLCILGVAEGFTEES</sequence>
<dbReference type="InterPro" id="IPR002347">
    <property type="entry name" value="SDR_fam"/>
</dbReference>
<dbReference type="Pfam" id="PF00106">
    <property type="entry name" value="adh_short"/>
    <property type="match status" value="1"/>
</dbReference>
<accession>A0A1V9X758</accession>